<accession>A0A517NZE8</accession>
<evidence type="ECO:0000259" key="9">
    <source>
        <dbReference type="Pfam" id="PF08281"/>
    </source>
</evidence>
<dbReference type="GO" id="GO:0006352">
    <property type="term" value="P:DNA-templated transcription initiation"/>
    <property type="evidence" value="ECO:0007669"/>
    <property type="project" value="InterPro"/>
</dbReference>
<dbReference type="Pfam" id="PF08281">
    <property type="entry name" value="Sigma70_r4_2"/>
    <property type="match status" value="1"/>
</dbReference>
<evidence type="ECO:0000256" key="3">
    <source>
        <dbReference type="ARBA" id="ARBA00023082"/>
    </source>
</evidence>
<keyword evidence="5 6" id="KW-0804">Transcription</keyword>
<reference evidence="10 11" key="1">
    <citation type="submission" date="2019-02" db="EMBL/GenBank/DDBJ databases">
        <title>Deep-cultivation of Planctomycetes and their phenomic and genomic characterization uncovers novel biology.</title>
        <authorList>
            <person name="Wiegand S."/>
            <person name="Jogler M."/>
            <person name="Boedeker C."/>
            <person name="Pinto D."/>
            <person name="Vollmers J."/>
            <person name="Rivas-Marin E."/>
            <person name="Kohn T."/>
            <person name="Peeters S.H."/>
            <person name="Heuer A."/>
            <person name="Rast P."/>
            <person name="Oberbeckmann S."/>
            <person name="Bunk B."/>
            <person name="Jeske O."/>
            <person name="Meyerdierks A."/>
            <person name="Storesund J.E."/>
            <person name="Kallscheuer N."/>
            <person name="Luecker S."/>
            <person name="Lage O.M."/>
            <person name="Pohl T."/>
            <person name="Merkel B.J."/>
            <person name="Hornburger P."/>
            <person name="Mueller R.-W."/>
            <person name="Bruemmer F."/>
            <person name="Labrenz M."/>
            <person name="Spormann A.M."/>
            <person name="Op den Camp H."/>
            <person name="Overmann J."/>
            <person name="Amann R."/>
            <person name="Jetten M.S.M."/>
            <person name="Mascher T."/>
            <person name="Medema M.H."/>
            <person name="Devos D.P."/>
            <person name="Kaster A.-K."/>
            <person name="Ovreas L."/>
            <person name="Rohde M."/>
            <person name="Galperin M.Y."/>
            <person name="Jogler C."/>
        </authorList>
    </citation>
    <scope>NUCLEOTIDE SEQUENCE [LARGE SCALE GENOMIC DNA]</scope>
    <source>
        <strain evidence="10 11">K23_9</strain>
    </source>
</reference>
<evidence type="ECO:0000259" key="8">
    <source>
        <dbReference type="Pfam" id="PF04542"/>
    </source>
</evidence>
<keyword evidence="4 6" id="KW-0238">DNA-binding</keyword>
<keyword evidence="3 6" id="KW-0731">Sigma factor</keyword>
<evidence type="ECO:0000256" key="4">
    <source>
        <dbReference type="ARBA" id="ARBA00023125"/>
    </source>
</evidence>
<organism evidence="10 11">
    <name type="scientific">Stieleria marina</name>
    <dbReference type="NCBI Taxonomy" id="1930275"/>
    <lineage>
        <taxon>Bacteria</taxon>
        <taxon>Pseudomonadati</taxon>
        <taxon>Planctomycetota</taxon>
        <taxon>Planctomycetia</taxon>
        <taxon>Pirellulales</taxon>
        <taxon>Pirellulaceae</taxon>
        <taxon>Stieleria</taxon>
    </lineage>
</organism>
<dbReference type="SUPFAM" id="SSF88659">
    <property type="entry name" value="Sigma3 and sigma4 domains of RNA polymerase sigma factors"/>
    <property type="match status" value="1"/>
</dbReference>
<dbReference type="PANTHER" id="PTHR43133:SF8">
    <property type="entry name" value="RNA POLYMERASE SIGMA FACTOR HI_1459-RELATED"/>
    <property type="match status" value="1"/>
</dbReference>
<keyword evidence="2 6" id="KW-0805">Transcription regulation</keyword>
<dbReference type="RefSeq" id="WP_145420400.1">
    <property type="nucleotide sequence ID" value="NZ_CP036526.1"/>
</dbReference>
<dbReference type="InterPro" id="IPR036388">
    <property type="entry name" value="WH-like_DNA-bd_sf"/>
</dbReference>
<dbReference type="EMBL" id="CP036526">
    <property type="protein sequence ID" value="QDT12510.1"/>
    <property type="molecule type" value="Genomic_DNA"/>
</dbReference>
<evidence type="ECO:0000313" key="10">
    <source>
        <dbReference type="EMBL" id="QDT12510.1"/>
    </source>
</evidence>
<dbReference type="Proteomes" id="UP000319817">
    <property type="component" value="Chromosome"/>
</dbReference>
<dbReference type="Gene3D" id="1.10.10.10">
    <property type="entry name" value="Winged helix-like DNA-binding domain superfamily/Winged helix DNA-binding domain"/>
    <property type="match status" value="1"/>
</dbReference>
<comment type="similarity">
    <text evidence="1 6">Belongs to the sigma-70 factor family. ECF subfamily.</text>
</comment>
<dbReference type="InterPro" id="IPR013324">
    <property type="entry name" value="RNA_pol_sigma_r3/r4-like"/>
</dbReference>
<dbReference type="InterPro" id="IPR000838">
    <property type="entry name" value="RNA_pol_sigma70_ECF_CS"/>
</dbReference>
<feature type="region of interest" description="Disordered" evidence="7">
    <location>
        <begin position="1"/>
        <end position="48"/>
    </location>
</feature>
<dbReference type="Pfam" id="PF04542">
    <property type="entry name" value="Sigma70_r2"/>
    <property type="match status" value="1"/>
</dbReference>
<dbReference type="InterPro" id="IPR013249">
    <property type="entry name" value="RNA_pol_sigma70_r4_t2"/>
</dbReference>
<dbReference type="InterPro" id="IPR013325">
    <property type="entry name" value="RNA_pol_sigma_r2"/>
</dbReference>
<feature type="domain" description="RNA polymerase sigma factor 70 region 4 type 2" evidence="9">
    <location>
        <begin position="155"/>
        <end position="207"/>
    </location>
</feature>
<evidence type="ECO:0000313" key="11">
    <source>
        <dbReference type="Proteomes" id="UP000319817"/>
    </source>
</evidence>
<dbReference type="InterPro" id="IPR039425">
    <property type="entry name" value="RNA_pol_sigma-70-like"/>
</dbReference>
<name>A0A517NZE8_9BACT</name>
<proteinExistence type="inferred from homology"/>
<dbReference type="AlphaFoldDB" id="A0A517NZE8"/>
<dbReference type="OrthoDB" id="9784272at2"/>
<dbReference type="GO" id="GO:0016987">
    <property type="term" value="F:sigma factor activity"/>
    <property type="evidence" value="ECO:0007669"/>
    <property type="project" value="UniProtKB-KW"/>
</dbReference>
<evidence type="ECO:0000256" key="2">
    <source>
        <dbReference type="ARBA" id="ARBA00023015"/>
    </source>
</evidence>
<evidence type="ECO:0000256" key="1">
    <source>
        <dbReference type="ARBA" id="ARBA00010641"/>
    </source>
</evidence>
<dbReference type="PROSITE" id="PS01063">
    <property type="entry name" value="SIGMA70_ECF"/>
    <property type="match status" value="1"/>
</dbReference>
<dbReference type="CDD" id="cd06171">
    <property type="entry name" value="Sigma70_r4"/>
    <property type="match status" value="1"/>
</dbReference>
<keyword evidence="11" id="KW-1185">Reference proteome</keyword>
<dbReference type="NCBIfam" id="TIGR02937">
    <property type="entry name" value="sigma70-ECF"/>
    <property type="match status" value="1"/>
</dbReference>
<protein>
    <recommendedName>
        <fullName evidence="6">RNA polymerase sigma factor</fullName>
    </recommendedName>
</protein>
<dbReference type="InterPro" id="IPR007627">
    <property type="entry name" value="RNA_pol_sigma70_r2"/>
</dbReference>
<feature type="domain" description="RNA polymerase sigma-70 region 2" evidence="8">
    <location>
        <begin position="53"/>
        <end position="118"/>
    </location>
</feature>
<evidence type="ECO:0000256" key="7">
    <source>
        <dbReference type="SAM" id="MobiDB-lite"/>
    </source>
</evidence>
<gene>
    <name evidence="10" type="primary">sigW_6</name>
    <name evidence="10" type="ORF">K239x_45200</name>
</gene>
<sequence>MPPDVPVGDQRPRSASTTVEPLSAARASVGDSGKPDPVVAAVQDPPTPSDDWVRTCYGQIHRAAWMMTGDAWAADDLAQETFVVAIDKWNKFDGRSTRSTWLYGILIRLHRRHNRTLSRLSRRLKKHGLQTEHQQSEKRNAADPAIVMATRSWQQSVWAAVAQLPQAQREAITLRYAQELTYEEIATAINVPSGTIKTRVHHGLKRLKQLQTIGNEFSESHNDIEPPSST</sequence>
<feature type="compositionally biased region" description="Low complexity" evidence="7">
    <location>
        <begin position="35"/>
        <end position="44"/>
    </location>
</feature>
<dbReference type="GO" id="GO:0003677">
    <property type="term" value="F:DNA binding"/>
    <property type="evidence" value="ECO:0007669"/>
    <property type="project" value="UniProtKB-KW"/>
</dbReference>
<dbReference type="Gene3D" id="1.10.1740.10">
    <property type="match status" value="1"/>
</dbReference>
<dbReference type="PANTHER" id="PTHR43133">
    <property type="entry name" value="RNA POLYMERASE ECF-TYPE SIGMA FACTO"/>
    <property type="match status" value="1"/>
</dbReference>
<evidence type="ECO:0000256" key="5">
    <source>
        <dbReference type="ARBA" id="ARBA00023163"/>
    </source>
</evidence>
<dbReference type="InterPro" id="IPR014284">
    <property type="entry name" value="RNA_pol_sigma-70_dom"/>
</dbReference>
<dbReference type="SUPFAM" id="SSF88946">
    <property type="entry name" value="Sigma2 domain of RNA polymerase sigma factors"/>
    <property type="match status" value="1"/>
</dbReference>
<evidence type="ECO:0000256" key="6">
    <source>
        <dbReference type="RuleBase" id="RU000716"/>
    </source>
</evidence>